<reference evidence="2 3" key="1">
    <citation type="journal article" date="2018" name="Biotechnol. Biofuels">
        <title>Integrative visual omics of the white-rot fungus Polyporus brumalis exposes the biotechnological potential of its oxidative enzymes for delignifying raw plant biomass.</title>
        <authorList>
            <person name="Miyauchi S."/>
            <person name="Rancon A."/>
            <person name="Drula E."/>
            <person name="Hage H."/>
            <person name="Chaduli D."/>
            <person name="Favel A."/>
            <person name="Grisel S."/>
            <person name="Henrissat B."/>
            <person name="Herpoel-Gimbert I."/>
            <person name="Ruiz-Duenas F.J."/>
            <person name="Chevret D."/>
            <person name="Hainaut M."/>
            <person name="Lin J."/>
            <person name="Wang M."/>
            <person name="Pangilinan J."/>
            <person name="Lipzen A."/>
            <person name="Lesage-Meessen L."/>
            <person name="Navarro D."/>
            <person name="Riley R."/>
            <person name="Grigoriev I.V."/>
            <person name="Zhou S."/>
            <person name="Raouche S."/>
            <person name="Rosso M.N."/>
        </authorList>
    </citation>
    <scope>NUCLEOTIDE SEQUENCE [LARGE SCALE GENOMIC DNA]</scope>
    <source>
        <strain evidence="2 3">BRFM 1820</strain>
    </source>
</reference>
<proteinExistence type="predicted"/>
<sequence length="364" mass="39412">MVDPHTAAAGTGTLMTVAVFIGSQLSPSVMIRRAVKKELKASALLKDSGSIIDPIDAARLKNLKHNAERSKLTLEDTTWESVAKNPFKLLLRAHRYHGATDHYLLETRSASANAVANAALSSASQANPEIAANEEVLASASRTNPPTEGHAVGDNPSIEHPGVSVETPIEQRPDVGTSPPERHTDVDTPATERHVRREISPTMGHVLPDSATAEPQYPTYHSTKHASQSYTTYFRNVTIAAGASANIILHFGVGDFTVTLNPHQEFPDLPALYCGPLVLSGYVMLVPCNPRPESTHKPDVLIGRGNKGYDIEFSGMRWDLPAGFHMSVSKVDDDRVSIASDRATVGEVPVDDDRLTPHYRAGRR</sequence>
<evidence type="ECO:0000256" key="1">
    <source>
        <dbReference type="SAM" id="MobiDB-lite"/>
    </source>
</evidence>
<protein>
    <submittedName>
        <fullName evidence="2">Uncharacterized protein</fullName>
    </submittedName>
</protein>
<feature type="compositionally biased region" description="Basic and acidic residues" evidence="1">
    <location>
        <begin position="180"/>
        <end position="192"/>
    </location>
</feature>
<gene>
    <name evidence="2" type="ORF">OH76DRAFT_1414997</name>
</gene>
<feature type="region of interest" description="Disordered" evidence="1">
    <location>
        <begin position="141"/>
        <end position="192"/>
    </location>
</feature>
<name>A0A371DQS7_9APHY</name>
<dbReference type="EMBL" id="KZ857383">
    <property type="protein sequence ID" value="RDX54871.1"/>
    <property type="molecule type" value="Genomic_DNA"/>
</dbReference>
<keyword evidence="3" id="KW-1185">Reference proteome</keyword>
<dbReference type="OrthoDB" id="2765741at2759"/>
<accession>A0A371DQS7</accession>
<dbReference type="AlphaFoldDB" id="A0A371DQS7"/>
<organism evidence="2 3">
    <name type="scientific">Lentinus brumalis</name>
    <dbReference type="NCBI Taxonomy" id="2498619"/>
    <lineage>
        <taxon>Eukaryota</taxon>
        <taxon>Fungi</taxon>
        <taxon>Dikarya</taxon>
        <taxon>Basidiomycota</taxon>
        <taxon>Agaricomycotina</taxon>
        <taxon>Agaricomycetes</taxon>
        <taxon>Polyporales</taxon>
        <taxon>Polyporaceae</taxon>
        <taxon>Lentinus</taxon>
    </lineage>
</organism>
<evidence type="ECO:0000313" key="2">
    <source>
        <dbReference type="EMBL" id="RDX54871.1"/>
    </source>
</evidence>
<dbReference type="Proteomes" id="UP000256964">
    <property type="component" value="Unassembled WGS sequence"/>
</dbReference>
<evidence type="ECO:0000313" key="3">
    <source>
        <dbReference type="Proteomes" id="UP000256964"/>
    </source>
</evidence>